<keyword evidence="2" id="KW-0732">Signal</keyword>
<gene>
    <name evidence="3" type="ORF">UV42_C0006G0011</name>
</gene>
<evidence type="ECO:0000313" key="3">
    <source>
        <dbReference type="EMBL" id="KKS72611.1"/>
    </source>
</evidence>
<evidence type="ECO:0008006" key="5">
    <source>
        <dbReference type="Google" id="ProtNLM"/>
    </source>
</evidence>
<accession>A0A0G1DP94</accession>
<evidence type="ECO:0000313" key="4">
    <source>
        <dbReference type="Proteomes" id="UP000033867"/>
    </source>
</evidence>
<organism evidence="3 4">
    <name type="scientific">Candidatus Magasanikbacteria bacterium GW2011_GWE2_42_7</name>
    <dbReference type="NCBI Taxonomy" id="1619052"/>
    <lineage>
        <taxon>Bacteria</taxon>
        <taxon>Candidatus Magasanikiibacteriota</taxon>
    </lineage>
</organism>
<comment type="caution">
    <text evidence="3">The sequence shown here is derived from an EMBL/GenBank/DDBJ whole genome shotgun (WGS) entry which is preliminary data.</text>
</comment>
<proteinExistence type="predicted"/>
<dbReference type="Proteomes" id="UP000033867">
    <property type="component" value="Unassembled WGS sequence"/>
</dbReference>
<feature type="signal peptide" evidence="2">
    <location>
        <begin position="1"/>
        <end position="23"/>
    </location>
</feature>
<feature type="compositionally biased region" description="Basic and acidic residues" evidence="1">
    <location>
        <begin position="35"/>
        <end position="50"/>
    </location>
</feature>
<protein>
    <recommendedName>
        <fullName evidence="5">Secreted protein</fullName>
    </recommendedName>
</protein>
<name>A0A0G1DP94_9BACT</name>
<feature type="region of interest" description="Disordered" evidence="1">
    <location>
        <begin position="23"/>
        <end position="66"/>
    </location>
</feature>
<dbReference type="PROSITE" id="PS51257">
    <property type="entry name" value="PROKAR_LIPOPROTEIN"/>
    <property type="match status" value="1"/>
</dbReference>
<reference evidence="3 4" key="1">
    <citation type="journal article" date="2015" name="Nature">
        <title>rRNA introns, odd ribosomes, and small enigmatic genomes across a large radiation of phyla.</title>
        <authorList>
            <person name="Brown C.T."/>
            <person name="Hug L.A."/>
            <person name="Thomas B.C."/>
            <person name="Sharon I."/>
            <person name="Castelle C.J."/>
            <person name="Singh A."/>
            <person name="Wilkins M.J."/>
            <person name="Williams K.H."/>
            <person name="Banfield J.F."/>
        </authorList>
    </citation>
    <scope>NUCLEOTIDE SEQUENCE [LARGE SCALE GENOMIC DNA]</scope>
</reference>
<evidence type="ECO:0000256" key="1">
    <source>
        <dbReference type="SAM" id="MobiDB-lite"/>
    </source>
</evidence>
<feature type="compositionally biased region" description="Low complexity" evidence="1">
    <location>
        <begin position="51"/>
        <end position="62"/>
    </location>
</feature>
<sequence length="152" mass="16325">MNMRIVFTAILAAVLFVACDADSSPSSQVDLGDGYVRHDSSSPKADDPKQTTDTATTSVDTDAPPDTDGCENYPWLYENQGEVVTCTLQNGQGKPAQCNLNVYENTEGVCLAICQPAFGKLAYDIEKTDTGFKMELSIGTSVCSFGYTVILE</sequence>
<evidence type="ECO:0000256" key="2">
    <source>
        <dbReference type="SAM" id="SignalP"/>
    </source>
</evidence>
<dbReference type="EMBL" id="LCEK01000006">
    <property type="protein sequence ID" value="KKS72611.1"/>
    <property type="molecule type" value="Genomic_DNA"/>
</dbReference>
<feature type="chain" id="PRO_5002536692" description="Secreted protein" evidence="2">
    <location>
        <begin position="24"/>
        <end position="152"/>
    </location>
</feature>
<dbReference type="AlphaFoldDB" id="A0A0G1DP94"/>